<feature type="transmembrane region" description="Helical" evidence="4">
    <location>
        <begin position="971"/>
        <end position="993"/>
    </location>
</feature>
<feature type="transmembrane region" description="Helical" evidence="4">
    <location>
        <begin position="1058"/>
        <end position="1079"/>
    </location>
</feature>
<evidence type="ECO:0008006" key="8">
    <source>
        <dbReference type="Google" id="ProtNLM"/>
    </source>
</evidence>
<dbReference type="EMBL" id="JBBPBN010000965">
    <property type="protein sequence ID" value="KAK8480925.1"/>
    <property type="molecule type" value="Genomic_DNA"/>
</dbReference>
<evidence type="ECO:0000256" key="4">
    <source>
        <dbReference type="SAM" id="Phobius"/>
    </source>
</evidence>
<feature type="transmembrane region" description="Helical" evidence="4">
    <location>
        <begin position="363"/>
        <end position="387"/>
    </location>
</feature>
<feature type="transmembrane region" description="Helical" evidence="4">
    <location>
        <begin position="460"/>
        <end position="480"/>
    </location>
</feature>
<keyword evidence="5" id="KW-0732">Signal</keyword>
<evidence type="ECO:0000256" key="2">
    <source>
        <dbReference type="ARBA" id="ARBA00022679"/>
    </source>
</evidence>
<comment type="caution">
    <text evidence="6">The sequence shown here is derived from an EMBL/GenBank/DDBJ whole genome shotgun (WGS) entry which is preliminary data.</text>
</comment>
<evidence type="ECO:0000313" key="7">
    <source>
        <dbReference type="Proteomes" id="UP001396334"/>
    </source>
</evidence>
<feature type="transmembrane region" description="Helical" evidence="4">
    <location>
        <begin position="561"/>
        <end position="579"/>
    </location>
</feature>
<keyword evidence="7" id="KW-1185">Reference proteome</keyword>
<feature type="transmembrane region" description="Helical" evidence="4">
    <location>
        <begin position="486"/>
        <end position="506"/>
    </location>
</feature>
<feature type="transmembrane region" description="Helical" evidence="4">
    <location>
        <begin position="399"/>
        <end position="421"/>
    </location>
</feature>
<dbReference type="Gene3D" id="3.90.550.10">
    <property type="entry name" value="Spore Coat Polysaccharide Biosynthesis Protein SpsA, Chain A"/>
    <property type="match status" value="2"/>
</dbReference>
<keyword evidence="2" id="KW-0808">Transferase</keyword>
<feature type="transmembrane region" description="Helical" evidence="4">
    <location>
        <begin position="861"/>
        <end position="878"/>
    </location>
</feature>
<dbReference type="InterPro" id="IPR029044">
    <property type="entry name" value="Nucleotide-diphossugar_trans"/>
</dbReference>
<proteinExistence type="predicted"/>
<dbReference type="PANTHER" id="PTHR11183">
    <property type="entry name" value="GLYCOGENIN SUBFAMILY MEMBER"/>
    <property type="match status" value="1"/>
</dbReference>
<evidence type="ECO:0000256" key="3">
    <source>
        <dbReference type="ARBA" id="ARBA00023211"/>
    </source>
</evidence>
<sequence length="1106" mass="124274">MKLPKHSILFLVLLITQSNAVLGIKDQSSSKQAYATLLYGDEFLLGVRVLGKSISDTGSTKDRVVLVSDGVSDYAKKLLKLFFFPESIILSILIFLLVNCIVSHLEFACVVVYLDADTIVVKNIEDIFKCEKFCANLKHSERLNSGVLVVEPSEAVFNDMMSKVNILPSYTGGDQGFLNSYFSNFPNAHLFDPNIPEEVLKSRPAPEMERLSTHYNADVGLYVLANKWMVDESELRVIHYTLGPFKPWDWWTSWLLKPVDVWQNIREQLDESLPGTGGGKNPNDELRVKFLFLLPFCALLFCFYRSFRQTGGSICRTSLCNQIRHLYHVIRSSGTVAYTSVSSSTTTNPNSQFPNSAQTKVPACLGAISVFVCFMAAVVSLGISISIVPQQVMPWTGLLLTYEWTFTIFFLLFGAFLHLIYHWGKTAAQSGPVASRTDSFDSDFRKGSQRQTSSCDMVTWYYGLGMAFLAIAAPSLPYIFGITALFPRSGLMVVGGLVLASFLTYASEHLAIRTMTKAGWYLVPKSFHYIRCQRRVYPEMEKPHQEKTRIVLWRKPNNMNIPKLIPILFLVFFIILVQSKEALGAAALSPPKQAYVTLLYGDDYLLGVRVLGKSIRDTGTTKDMVALVSDKVSDYAKKLLKADGWIVETTGLVVNPNKVRAPRYWGIYTKLKIFNMTQYNKVVYLDGDVIVVKNIDEVFKCSKFCANLKHSERMNAGVLVVEPSEAVFNDMMSKVDTLPSYTGGDQGFLTSYYSNFPNALLFDPNISEEVLKSRPAPTMERLPIKYNADPGLSFISNKWKVDKSDFRVIHYTIGPFKPWDWWTYWLMEPVEVWESIRERLDESLPGTGGGKNPNDELRVKFLFVLPFCALFLCFYRSFRENGDLLCRTSLCNQIRHLYHILMSSVTVAYTSVSSSSTTTNPSSQFPNCAQTKVPACLGAVSVFVCLMAAVVSLGISISIVPRQVLPWTGLVLTYELTFTIFFLLFGTFLHLIYQWGKTAAQSGPVPSRTDSLDSESRKGYQRRASSCDIVTWYYGLGMAVLAVAVPCVPYIFGITALLWRLVLMVVGGLVLASFMTYASDRLAMRSFLRGVQHRNTTRSRTACFFC</sequence>
<feature type="chain" id="PRO_5046381159" description="Hexosyltransferase" evidence="5">
    <location>
        <begin position="24"/>
        <end position="1106"/>
    </location>
</feature>
<dbReference type="InterPro" id="IPR002495">
    <property type="entry name" value="Glyco_trans_8"/>
</dbReference>
<feature type="transmembrane region" description="Helical" evidence="4">
    <location>
        <begin position="935"/>
        <end position="959"/>
    </location>
</feature>
<dbReference type="CDD" id="cd02537">
    <property type="entry name" value="GT8_Glycogenin"/>
    <property type="match status" value="1"/>
</dbReference>
<keyword evidence="4" id="KW-0812">Transmembrane</keyword>
<evidence type="ECO:0000313" key="6">
    <source>
        <dbReference type="EMBL" id="KAK8480925.1"/>
    </source>
</evidence>
<dbReference type="InterPro" id="IPR050587">
    <property type="entry name" value="GNT1/Glycosyltrans_8"/>
</dbReference>
<dbReference type="Pfam" id="PF01501">
    <property type="entry name" value="Glyco_transf_8"/>
    <property type="match status" value="1"/>
</dbReference>
<feature type="transmembrane region" description="Helical" evidence="4">
    <location>
        <begin position="88"/>
        <end position="114"/>
    </location>
</feature>
<keyword evidence="4" id="KW-0472">Membrane</keyword>
<feature type="transmembrane region" description="Helical" evidence="4">
    <location>
        <begin position="1032"/>
        <end position="1052"/>
    </location>
</feature>
<protein>
    <recommendedName>
        <fullName evidence="8">Hexosyltransferase</fullName>
    </recommendedName>
</protein>
<keyword evidence="4" id="KW-1133">Transmembrane helix</keyword>
<organism evidence="6 7">
    <name type="scientific">Hibiscus sabdariffa</name>
    <name type="common">roselle</name>
    <dbReference type="NCBI Taxonomy" id="183260"/>
    <lineage>
        <taxon>Eukaryota</taxon>
        <taxon>Viridiplantae</taxon>
        <taxon>Streptophyta</taxon>
        <taxon>Embryophyta</taxon>
        <taxon>Tracheophyta</taxon>
        <taxon>Spermatophyta</taxon>
        <taxon>Magnoliopsida</taxon>
        <taxon>eudicotyledons</taxon>
        <taxon>Gunneridae</taxon>
        <taxon>Pentapetalae</taxon>
        <taxon>rosids</taxon>
        <taxon>malvids</taxon>
        <taxon>Malvales</taxon>
        <taxon>Malvaceae</taxon>
        <taxon>Malvoideae</taxon>
        <taxon>Hibiscus</taxon>
    </lineage>
</organism>
<reference evidence="6 7" key="1">
    <citation type="journal article" date="2024" name="G3 (Bethesda)">
        <title>Genome assembly of Hibiscus sabdariffa L. provides insights into metabolisms of medicinal natural products.</title>
        <authorList>
            <person name="Kim T."/>
        </authorList>
    </citation>
    <scope>NUCLEOTIDE SEQUENCE [LARGE SCALE GENOMIC DNA]</scope>
    <source>
        <strain evidence="6">TK-2024</strain>
        <tissue evidence="6">Old leaves</tissue>
    </source>
</reference>
<dbReference type="SUPFAM" id="SSF53448">
    <property type="entry name" value="Nucleotide-diphospho-sugar transferases"/>
    <property type="match status" value="2"/>
</dbReference>
<gene>
    <name evidence="6" type="ORF">V6N11_039761</name>
</gene>
<accession>A0ABR1ZK22</accession>
<keyword evidence="1" id="KW-0328">Glycosyltransferase</keyword>
<name>A0ABR1ZK22_9ROSI</name>
<evidence type="ECO:0000256" key="1">
    <source>
        <dbReference type="ARBA" id="ARBA00022676"/>
    </source>
</evidence>
<evidence type="ECO:0000256" key="5">
    <source>
        <dbReference type="SAM" id="SignalP"/>
    </source>
</evidence>
<keyword evidence="3" id="KW-0464">Manganese</keyword>
<dbReference type="Proteomes" id="UP001396334">
    <property type="component" value="Unassembled WGS sequence"/>
</dbReference>
<feature type="signal peptide" evidence="5">
    <location>
        <begin position="1"/>
        <end position="23"/>
    </location>
</feature>